<dbReference type="Proteomes" id="UP000019151">
    <property type="component" value="Chromosome"/>
</dbReference>
<dbReference type="eggNOG" id="COG2808">
    <property type="taxonomic scope" value="Bacteria"/>
</dbReference>
<dbReference type="RefSeq" id="WP_025409880.1">
    <property type="nucleotide sequence ID" value="NZ_CP007128.1"/>
</dbReference>
<dbReference type="InterPro" id="IPR012349">
    <property type="entry name" value="Split_barrel_FMN-bd"/>
</dbReference>
<dbReference type="PATRIC" id="fig|861299.3.peg.815"/>
<keyword evidence="2" id="KW-1185">Reference proteome</keyword>
<protein>
    <submittedName>
        <fullName evidence="1">Negative transcriptional regulator</fullName>
    </submittedName>
</protein>
<gene>
    <name evidence="1" type="ORF">J421_0801</name>
</gene>
<evidence type="ECO:0000313" key="2">
    <source>
        <dbReference type="Proteomes" id="UP000019151"/>
    </source>
</evidence>
<dbReference type="SUPFAM" id="SSF50475">
    <property type="entry name" value="FMN-binding split barrel"/>
    <property type="match status" value="1"/>
</dbReference>
<dbReference type="KEGG" id="gba:J421_0801"/>
<dbReference type="PANTHER" id="PTHR35802">
    <property type="entry name" value="PROTEASE SYNTHASE AND SPORULATION PROTEIN PAI 2"/>
    <property type="match status" value="1"/>
</dbReference>
<dbReference type="AlphaFoldDB" id="W0RG18"/>
<evidence type="ECO:0000313" key="1">
    <source>
        <dbReference type="EMBL" id="AHG88338.1"/>
    </source>
</evidence>
<dbReference type="InterPro" id="IPR007396">
    <property type="entry name" value="TR_PAI2-type"/>
</dbReference>
<reference evidence="1 2" key="1">
    <citation type="journal article" date="2014" name="Genome Announc.">
        <title>Genome Sequence and Methylome of Soil Bacterium Gemmatirosa kalamazoonensis KBS708T, a Member of the Rarely Cultivated Gemmatimonadetes Phylum.</title>
        <authorList>
            <person name="Debruyn J.M."/>
            <person name="Radosevich M."/>
            <person name="Wommack K.E."/>
            <person name="Polson S.W."/>
            <person name="Hauser L.J."/>
            <person name="Fawaz M.N."/>
            <person name="Korlach J."/>
            <person name="Tsai Y.C."/>
        </authorList>
    </citation>
    <scope>NUCLEOTIDE SEQUENCE [LARGE SCALE GENOMIC DNA]</scope>
    <source>
        <strain evidence="1 2">KBS708</strain>
    </source>
</reference>
<dbReference type="Gene3D" id="2.30.110.10">
    <property type="entry name" value="Electron Transport, Fmn-binding Protein, Chain A"/>
    <property type="match status" value="1"/>
</dbReference>
<dbReference type="EMBL" id="CP007128">
    <property type="protein sequence ID" value="AHG88338.1"/>
    <property type="molecule type" value="Genomic_DNA"/>
</dbReference>
<dbReference type="OrthoDB" id="9794948at2"/>
<organism evidence="1 2">
    <name type="scientific">Gemmatirosa kalamazoonensis</name>
    <dbReference type="NCBI Taxonomy" id="861299"/>
    <lineage>
        <taxon>Bacteria</taxon>
        <taxon>Pseudomonadati</taxon>
        <taxon>Gemmatimonadota</taxon>
        <taxon>Gemmatimonadia</taxon>
        <taxon>Gemmatimonadales</taxon>
        <taxon>Gemmatimonadaceae</taxon>
        <taxon>Gemmatirosa</taxon>
    </lineage>
</organism>
<dbReference type="STRING" id="861299.J421_0801"/>
<sequence length="210" mass="22979">MYVPPAFAEDSSEVLLDFVDAHPFGVLVTAAPSLFATHLPLVLDRTRGPLGTLRGHVARANPHASLGPDTEALVIFAGPHAYVTPEWYASKREHGRVVPTWNYVAVHATGTLRLVDDLDAVRRHVAELTARHEASRAHPWSIDDTPPGYVEKQARDIVGMELEIARLEGKWKMSQNRPAADIAGVIDGLRAEGEARVAAIVEARRPPSKR</sequence>
<dbReference type="HOGENOM" id="CLU_065853_0_1_0"/>
<dbReference type="InParanoid" id="W0RG18"/>
<dbReference type="FunCoup" id="W0RG18">
    <property type="interactions" value="26"/>
</dbReference>
<dbReference type="PANTHER" id="PTHR35802:SF1">
    <property type="entry name" value="PROTEASE SYNTHASE AND SPORULATION PROTEIN PAI 2"/>
    <property type="match status" value="1"/>
</dbReference>
<dbReference type="Pfam" id="PF04299">
    <property type="entry name" value="FMN_bind_2"/>
    <property type="match status" value="1"/>
</dbReference>
<accession>W0RG18</accession>
<dbReference type="PIRSF" id="PIRSF010372">
    <property type="entry name" value="PaiB"/>
    <property type="match status" value="1"/>
</dbReference>
<name>W0RG18_9BACT</name>
<proteinExistence type="predicted"/>